<dbReference type="Proteomes" id="UP000299102">
    <property type="component" value="Unassembled WGS sequence"/>
</dbReference>
<comment type="caution">
    <text evidence="2">The sequence shown here is derived from an EMBL/GenBank/DDBJ whole genome shotgun (WGS) entry which is preliminary data.</text>
</comment>
<proteinExistence type="predicted"/>
<gene>
    <name evidence="2" type="ORF">EVAR_47922_1</name>
</gene>
<reference evidence="2 3" key="1">
    <citation type="journal article" date="2019" name="Commun. Biol.">
        <title>The bagworm genome reveals a unique fibroin gene that provides high tensile strength.</title>
        <authorList>
            <person name="Kono N."/>
            <person name="Nakamura H."/>
            <person name="Ohtoshi R."/>
            <person name="Tomita M."/>
            <person name="Numata K."/>
            <person name="Arakawa K."/>
        </authorList>
    </citation>
    <scope>NUCLEOTIDE SEQUENCE [LARGE SCALE GENOMIC DNA]</scope>
</reference>
<dbReference type="OrthoDB" id="425681at2759"/>
<dbReference type="AlphaFoldDB" id="A0A4C1Y7J4"/>
<organism evidence="2 3">
    <name type="scientific">Eumeta variegata</name>
    <name type="common">Bagworm moth</name>
    <name type="synonym">Eumeta japonica</name>
    <dbReference type="NCBI Taxonomy" id="151549"/>
    <lineage>
        <taxon>Eukaryota</taxon>
        <taxon>Metazoa</taxon>
        <taxon>Ecdysozoa</taxon>
        <taxon>Arthropoda</taxon>
        <taxon>Hexapoda</taxon>
        <taxon>Insecta</taxon>
        <taxon>Pterygota</taxon>
        <taxon>Neoptera</taxon>
        <taxon>Endopterygota</taxon>
        <taxon>Lepidoptera</taxon>
        <taxon>Glossata</taxon>
        <taxon>Ditrysia</taxon>
        <taxon>Tineoidea</taxon>
        <taxon>Psychidae</taxon>
        <taxon>Oiketicinae</taxon>
        <taxon>Eumeta</taxon>
    </lineage>
</organism>
<sequence length="175" mass="19446">MYGSENCVWQKKNESRINAVEIRSLRSMCGVSRKDRCRKSDVRERCGLQEDVVTRVERGSINLTSCGPPTSTGNEVGEVGPPTSKLQSSGGRQRKALRCLMDDRSRRSSAADGPYVTVGISRRCRAGIRKKCVVRQSGGRKTFTPGVEHLDPVELWHATCVDKNKSFEENLIVTC</sequence>
<name>A0A4C1Y7J4_EUMVA</name>
<feature type="compositionally biased region" description="Polar residues" evidence="1">
    <location>
        <begin position="62"/>
        <end position="74"/>
    </location>
</feature>
<evidence type="ECO:0000313" key="3">
    <source>
        <dbReference type="Proteomes" id="UP000299102"/>
    </source>
</evidence>
<keyword evidence="3" id="KW-1185">Reference proteome</keyword>
<accession>A0A4C1Y7J4</accession>
<feature type="region of interest" description="Disordered" evidence="1">
    <location>
        <begin position="62"/>
        <end position="91"/>
    </location>
</feature>
<evidence type="ECO:0000256" key="1">
    <source>
        <dbReference type="SAM" id="MobiDB-lite"/>
    </source>
</evidence>
<dbReference type="EMBL" id="BGZK01001078">
    <property type="protein sequence ID" value="GBP70539.1"/>
    <property type="molecule type" value="Genomic_DNA"/>
</dbReference>
<evidence type="ECO:0000313" key="2">
    <source>
        <dbReference type="EMBL" id="GBP70539.1"/>
    </source>
</evidence>
<protein>
    <submittedName>
        <fullName evidence="2">Uncharacterized protein</fullName>
    </submittedName>
</protein>